<keyword evidence="4" id="KW-1185">Reference proteome</keyword>
<evidence type="ECO:0000256" key="1">
    <source>
        <dbReference type="ARBA" id="ARBA00022676"/>
    </source>
</evidence>
<organism evidence="3 4">
    <name type="scientific">Sphingomonas rosea</name>
    <dbReference type="NCBI Taxonomy" id="335605"/>
    <lineage>
        <taxon>Bacteria</taxon>
        <taxon>Pseudomonadati</taxon>
        <taxon>Pseudomonadota</taxon>
        <taxon>Alphaproteobacteria</taxon>
        <taxon>Sphingomonadales</taxon>
        <taxon>Sphingomonadaceae</taxon>
        <taxon>Sphingomonas</taxon>
    </lineage>
</organism>
<sequence>MTQGEPAKGRDSAGQPPRIFGLELSLLDREQLIEELLATPRAPDGAKLLATVNVDHVVTLRTDQRFREAYDSAWRITVDGAPVYLYARASGIPLPGRVTGADLFASLIDRWDPAQHRLYMLVANEEAAARMTRRLAERGYDETTLTIEVPRFGFEKDAAYNEALTARIRAKAPTHIILGLGAPKSEIWAYEHRAALGDAFILCVGAAIEFATGLKQRSPLFMRRVGMEWMWRFGTEPRRLFHRYFIRSFGFILAMLADRPGTAAVPGRRD</sequence>
<proteinExistence type="predicted"/>
<dbReference type="Proteomes" id="UP001424459">
    <property type="component" value="Unassembled WGS sequence"/>
</dbReference>
<dbReference type="RefSeq" id="WP_344695429.1">
    <property type="nucleotide sequence ID" value="NZ_BAABBR010000001.1"/>
</dbReference>
<accession>A0ABP7TNT9</accession>
<protein>
    <submittedName>
        <fullName evidence="3">WecB/TagA/CpsF family glycosyltransferase</fullName>
    </submittedName>
</protein>
<evidence type="ECO:0000313" key="4">
    <source>
        <dbReference type="Proteomes" id="UP001424459"/>
    </source>
</evidence>
<keyword evidence="2" id="KW-0808">Transferase</keyword>
<dbReference type="InterPro" id="IPR004629">
    <property type="entry name" value="WecG_TagA_CpsF"/>
</dbReference>
<gene>
    <name evidence="3" type="ORF">GCM10022281_05150</name>
</gene>
<dbReference type="PANTHER" id="PTHR34136:SF1">
    <property type="entry name" value="UDP-N-ACETYL-D-MANNOSAMINURONIC ACID TRANSFERASE"/>
    <property type="match status" value="1"/>
</dbReference>
<keyword evidence="1" id="KW-0328">Glycosyltransferase</keyword>
<name>A0ABP7TNT9_9SPHN</name>
<dbReference type="NCBIfam" id="TIGR00696">
    <property type="entry name" value="wecG_tagA_cpsF"/>
    <property type="match status" value="1"/>
</dbReference>
<dbReference type="CDD" id="cd06533">
    <property type="entry name" value="Glyco_transf_WecG_TagA"/>
    <property type="match status" value="1"/>
</dbReference>
<dbReference type="PANTHER" id="PTHR34136">
    <property type="match status" value="1"/>
</dbReference>
<comment type="caution">
    <text evidence="3">The sequence shown here is derived from an EMBL/GenBank/DDBJ whole genome shotgun (WGS) entry which is preliminary data.</text>
</comment>
<evidence type="ECO:0000256" key="2">
    <source>
        <dbReference type="ARBA" id="ARBA00022679"/>
    </source>
</evidence>
<evidence type="ECO:0000313" key="3">
    <source>
        <dbReference type="EMBL" id="GAA4029010.1"/>
    </source>
</evidence>
<dbReference type="EMBL" id="BAABBR010000001">
    <property type="protein sequence ID" value="GAA4029010.1"/>
    <property type="molecule type" value="Genomic_DNA"/>
</dbReference>
<reference evidence="4" key="1">
    <citation type="journal article" date="2019" name="Int. J. Syst. Evol. Microbiol.">
        <title>The Global Catalogue of Microorganisms (GCM) 10K type strain sequencing project: providing services to taxonomists for standard genome sequencing and annotation.</title>
        <authorList>
            <consortium name="The Broad Institute Genomics Platform"/>
            <consortium name="The Broad Institute Genome Sequencing Center for Infectious Disease"/>
            <person name="Wu L."/>
            <person name="Ma J."/>
        </authorList>
    </citation>
    <scope>NUCLEOTIDE SEQUENCE [LARGE SCALE GENOMIC DNA]</scope>
    <source>
        <strain evidence="4">JCM 17564</strain>
    </source>
</reference>
<dbReference type="Pfam" id="PF03808">
    <property type="entry name" value="Glyco_tran_WecG"/>
    <property type="match status" value="1"/>
</dbReference>